<dbReference type="AlphaFoldDB" id="A0A8H4FEA0"/>
<gene>
    <name evidence="1" type="ORF">GCG54_00015729</name>
</gene>
<reference evidence="1" key="1">
    <citation type="journal article" date="2020" name="Phytopathology">
        <title>Genome sequence and comparative analysis of Colletotrichum gloeosporioides isolated from Liriodendron leaves.</title>
        <authorList>
            <person name="Fu F.F."/>
            <person name="Hao Z."/>
            <person name="Wang P."/>
            <person name="Lu Y."/>
            <person name="Xue L.J."/>
            <person name="Wei G."/>
            <person name="Tian Y."/>
            <person name="Baishi H."/>
            <person name="Xu H."/>
            <person name="Shi J."/>
            <person name="Cheng T."/>
            <person name="Wang G."/>
            <person name="Yi Y."/>
            <person name="Chen J."/>
        </authorList>
    </citation>
    <scope>NUCLEOTIDE SEQUENCE</scope>
    <source>
        <strain evidence="1">Lc1</strain>
    </source>
</reference>
<reference evidence="1" key="2">
    <citation type="submission" date="2020-03" db="EMBL/GenBank/DDBJ databases">
        <authorList>
            <person name="Fu F.-F."/>
            <person name="Chen J."/>
        </authorList>
    </citation>
    <scope>NUCLEOTIDE SEQUENCE</scope>
    <source>
        <strain evidence="1">Lc1</strain>
    </source>
</reference>
<proteinExistence type="predicted"/>
<accession>A0A8H4FEA0</accession>
<feature type="non-terminal residue" evidence="1">
    <location>
        <position position="1"/>
    </location>
</feature>
<evidence type="ECO:0000313" key="2">
    <source>
        <dbReference type="Proteomes" id="UP000613401"/>
    </source>
</evidence>
<name>A0A8H4FEA0_COLGL</name>
<keyword evidence="2" id="KW-1185">Reference proteome</keyword>
<sequence length="37" mass="4241">ITIITLQQGIPSKCKLSAYINYIPTLYTYRPSLLLIK</sequence>
<dbReference type="EMBL" id="WVTB01000107">
    <property type="protein sequence ID" value="KAF3797824.1"/>
    <property type="molecule type" value="Genomic_DNA"/>
</dbReference>
<dbReference type="Proteomes" id="UP000613401">
    <property type="component" value="Unassembled WGS sequence"/>
</dbReference>
<evidence type="ECO:0000313" key="1">
    <source>
        <dbReference type="EMBL" id="KAF3797824.1"/>
    </source>
</evidence>
<organism evidence="1 2">
    <name type="scientific">Colletotrichum gloeosporioides</name>
    <name type="common">Anthracnose fungus</name>
    <name type="synonym">Glomerella cingulata</name>
    <dbReference type="NCBI Taxonomy" id="474922"/>
    <lineage>
        <taxon>Eukaryota</taxon>
        <taxon>Fungi</taxon>
        <taxon>Dikarya</taxon>
        <taxon>Ascomycota</taxon>
        <taxon>Pezizomycotina</taxon>
        <taxon>Sordariomycetes</taxon>
        <taxon>Hypocreomycetidae</taxon>
        <taxon>Glomerellales</taxon>
        <taxon>Glomerellaceae</taxon>
        <taxon>Colletotrichum</taxon>
        <taxon>Colletotrichum gloeosporioides species complex</taxon>
    </lineage>
</organism>
<protein>
    <submittedName>
        <fullName evidence="1">Uncharacterized protein</fullName>
    </submittedName>
</protein>
<comment type="caution">
    <text evidence="1">The sequence shown here is derived from an EMBL/GenBank/DDBJ whole genome shotgun (WGS) entry which is preliminary data.</text>
</comment>